<feature type="active site" description="O-(5'-phospho-DNA)-tyrosine intermediate" evidence="11 12">
    <location>
        <position position="91"/>
    </location>
</feature>
<evidence type="ECO:0000256" key="1">
    <source>
        <dbReference type="ARBA" id="ARBA00000185"/>
    </source>
</evidence>
<evidence type="ECO:0000256" key="4">
    <source>
        <dbReference type="ARBA" id="ARBA00022723"/>
    </source>
</evidence>
<dbReference type="GO" id="GO:0005694">
    <property type="term" value="C:chromosome"/>
    <property type="evidence" value="ECO:0007669"/>
    <property type="project" value="InterPro"/>
</dbReference>
<evidence type="ECO:0000256" key="6">
    <source>
        <dbReference type="ARBA" id="ARBA00022840"/>
    </source>
</evidence>
<feature type="domain" description="Spo11/DNA topoisomerase VI subunit A N-terminal" evidence="13">
    <location>
        <begin position="62"/>
        <end position="126"/>
    </location>
</feature>
<dbReference type="InterPro" id="IPR034136">
    <property type="entry name" value="TOPRIM_Topo6A/Spo11"/>
</dbReference>
<dbReference type="PRINTS" id="PR01550">
    <property type="entry name" value="TOP6AFAMILY"/>
</dbReference>
<reference evidence="16" key="1">
    <citation type="journal article" date="2020" name="bioRxiv">
        <title>A rank-normalized archaeal taxonomy based on genome phylogeny resolves widespread incomplete and uneven classifications.</title>
        <authorList>
            <person name="Rinke C."/>
            <person name="Chuvochina M."/>
            <person name="Mussig A.J."/>
            <person name="Chaumeil P.-A."/>
            <person name="Waite D.W."/>
            <person name="Whitman W.B."/>
            <person name="Parks D.H."/>
            <person name="Hugenholtz P."/>
        </authorList>
    </citation>
    <scope>NUCLEOTIDE SEQUENCE</scope>
    <source>
        <strain evidence="16">UBA8853</strain>
    </source>
</reference>
<evidence type="ECO:0000256" key="2">
    <source>
        <dbReference type="ARBA" id="ARBA00001946"/>
    </source>
</evidence>
<keyword evidence="9 11" id="KW-0238">DNA-binding</keyword>
<dbReference type="PROSITE" id="PS52041">
    <property type="entry name" value="TOPO_IIB"/>
    <property type="match status" value="1"/>
</dbReference>
<evidence type="ECO:0000256" key="11">
    <source>
        <dbReference type="HAMAP-Rule" id="MF_00132"/>
    </source>
</evidence>
<dbReference type="Pfam" id="PF21180">
    <property type="entry name" value="TOP6A-Spo11_Toprim"/>
    <property type="match status" value="1"/>
</dbReference>
<comment type="subunit">
    <text evidence="11">Homodimer. Heterotetramer of two Top6A and two Top6B chains.</text>
</comment>
<gene>
    <name evidence="11" type="primary">top6A</name>
    <name evidence="16" type="ORF">HA336_03745</name>
</gene>
<evidence type="ECO:0000259" key="15">
    <source>
        <dbReference type="Pfam" id="PF21180"/>
    </source>
</evidence>
<dbReference type="Gene3D" id="3.40.1360.10">
    <property type="match status" value="1"/>
</dbReference>
<dbReference type="InterPro" id="IPR036388">
    <property type="entry name" value="WH-like_DNA-bd_sf"/>
</dbReference>
<dbReference type="GO" id="GO:0003677">
    <property type="term" value="F:DNA binding"/>
    <property type="evidence" value="ECO:0007669"/>
    <property type="project" value="UniProtKB-UniRule"/>
</dbReference>
<accession>A0A832WMJ5</accession>
<dbReference type="InterPro" id="IPR004085">
    <property type="entry name" value="TopoVI_A"/>
</dbReference>
<evidence type="ECO:0000256" key="12">
    <source>
        <dbReference type="PROSITE-ProRule" id="PRU01385"/>
    </source>
</evidence>
<evidence type="ECO:0000256" key="7">
    <source>
        <dbReference type="ARBA" id="ARBA00022842"/>
    </source>
</evidence>
<evidence type="ECO:0000259" key="13">
    <source>
        <dbReference type="Pfam" id="PF04406"/>
    </source>
</evidence>
<evidence type="ECO:0000313" key="16">
    <source>
        <dbReference type="EMBL" id="HII70327.1"/>
    </source>
</evidence>
<dbReference type="GO" id="GO:0000287">
    <property type="term" value="F:magnesium ion binding"/>
    <property type="evidence" value="ECO:0007669"/>
    <property type="project" value="UniProtKB-UniRule"/>
</dbReference>
<dbReference type="PANTHER" id="PTHR10848">
    <property type="entry name" value="MEIOTIC RECOMBINATION PROTEIN SPO11"/>
    <property type="match status" value="1"/>
</dbReference>
<proteinExistence type="inferred from homology"/>
<dbReference type="InterPro" id="IPR002815">
    <property type="entry name" value="Spo11/TopoVI_A"/>
</dbReference>
<dbReference type="InterPro" id="IPR036078">
    <property type="entry name" value="Spo11/TopoVI_A_sf"/>
</dbReference>
<keyword evidence="8 11" id="KW-0799">Topoisomerase</keyword>
<dbReference type="CDD" id="cd00223">
    <property type="entry name" value="TOPRIM_TopoIIB_SPO"/>
    <property type="match status" value="1"/>
</dbReference>
<dbReference type="AlphaFoldDB" id="A0A832WMJ5"/>
<dbReference type="RefSeq" id="WP_011018882.1">
    <property type="nucleotide sequence ID" value="NZ_DUJS01000004.1"/>
</dbReference>
<organism evidence="16 17">
    <name type="scientific">Methanopyrus kandleri</name>
    <dbReference type="NCBI Taxonomy" id="2320"/>
    <lineage>
        <taxon>Archaea</taxon>
        <taxon>Methanobacteriati</taxon>
        <taxon>Methanobacteriota</taxon>
        <taxon>Methanomada group</taxon>
        <taxon>Methanopyri</taxon>
        <taxon>Methanopyrales</taxon>
        <taxon>Methanopyraceae</taxon>
        <taxon>Methanopyrus</taxon>
    </lineage>
</organism>
<keyword evidence="7 11" id="KW-0460">Magnesium</keyword>
<evidence type="ECO:0000259" key="14">
    <source>
        <dbReference type="Pfam" id="PF20768"/>
    </source>
</evidence>
<feature type="domain" description="Topoisomerase 6 subunit A/Spo11 TOPRIM" evidence="15">
    <location>
        <begin position="177"/>
        <end position="342"/>
    </location>
</feature>
<dbReference type="GO" id="GO:0003918">
    <property type="term" value="F:DNA topoisomerase type II (double strand cut, ATP-hydrolyzing) activity"/>
    <property type="evidence" value="ECO:0007669"/>
    <property type="project" value="UniProtKB-UniRule"/>
</dbReference>
<name>A0A832WMJ5_9EURY</name>
<keyword evidence="10 11" id="KW-0413">Isomerase</keyword>
<dbReference type="Proteomes" id="UP000619545">
    <property type="component" value="Unassembled WGS sequence"/>
</dbReference>
<evidence type="ECO:0000256" key="10">
    <source>
        <dbReference type="ARBA" id="ARBA00023235"/>
    </source>
</evidence>
<dbReference type="PANTHER" id="PTHR10848:SF0">
    <property type="entry name" value="MEIOTIC RECOMBINATION PROTEIN SPO11"/>
    <property type="match status" value="1"/>
</dbReference>
<sequence>MSEALQRLREFAKQVLKCVEKDEPVRIPKRTTSNIRYDPEREIFTLGPDKLERRPRTLKGSKKLAQMLSVAAFAKELVEKGRSATLREIYYTSEGWEVDFKDQRESDAIVEDLEATLGLKREEFGVWPEEDGAAVYGDLLVREDGVEIHAERAGISGYNIPPNVDAVEILDCGAERVIAVETMGMYRRLVQERAHEKLNALIVGLKGQAARATRRLLRRLNEELGLPVYVFTDGDPYGWHIYMVIRSGSAKAAHLNEELACPDAKFIGVTATDIVEYDLPTEPLKKTDYKRIEELRRDPRYYDPFWKKELDLLEKLGKKAEQQAFAKYSLDYVVKEYLPAKLDELE</sequence>
<dbReference type="NCBIfam" id="NF003335">
    <property type="entry name" value="PRK04342.1-4"/>
    <property type="match status" value="1"/>
</dbReference>
<feature type="domain" description="Type II DNA topoisomerase VI subunit A all-beta" evidence="14">
    <location>
        <begin position="129"/>
        <end position="172"/>
    </location>
</feature>
<feature type="binding site" evidence="11">
    <location>
        <position position="181"/>
    </location>
    <ligand>
        <name>Mg(2+)</name>
        <dbReference type="ChEBI" id="CHEBI:18420"/>
    </ligand>
</feature>
<dbReference type="EC" id="5.6.2.2" evidence="11"/>
<dbReference type="GO" id="GO:0006260">
    <property type="term" value="P:DNA replication"/>
    <property type="evidence" value="ECO:0007669"/>
    <property type="project" value="UniProtKB-UniRule"/>
</dbReference>
<dbReference type="Pfam" id="PF20768">
    <property type="entry name" value="Topo_VI_alpha"/>
    <property type="match status" value="1"/>
</dbReference>
<comment type="similarity">
    <text evidence="3 11 12">Belongs to the TOP6A family.</text>
</comment>
<dbReference type="GO" id="GO:0005524">
    <property type="term" value="F:ATP binding"/>
    <property type="evidence" value="ECO:0007669"/>
    <property type="project" value="UniProtKB-KW"/>
</dbReference>
<dbReference type="Gene3D" id="1.10.10.10">
    <property type="entry name" value="Winged helix-like DNA-binding domain superfamily/Winged helix DNA-binding domain"/>
    <property type="match status" value="1"/>
</dbReference>
<dbReference type="EMBL" id="DUJS01000004">
    <property type="protein sequence ID" value="HII70327.1"/>
    <property type="molecule type" value="Genomic_DNA"/>
</dbReference>
<keyword evidence="4 11" id="KW-0479">Metal-binding</keyword>
<dbReference type="GeneID" id="1476613"/>
<dbReference type="OMA" id="CNVKWIG"/>
<keyword evidence="6 11" id="KW-0067">ATP-binding</keyword>
<dbReference type="InterPro" id="IPR013049">
    <property type="entry name" value="Spo11/TopoVI_A_N"/>
</dbReference>
<dbReference type="Pfam" id="PF04406">
    <property type="entry name" value="TP6A_N"/>
    <property type="match status" value="1"/>
</dbReference>
<evidence type="ECO:0000256" key="9">
    <source>
        <dbReference type="ARBA" id="ARBA00023125"/>
    </source>
</evidence>
<protein>
    <recommendedName>
        <fullName evidence="11">Type 2 DNA topoisomerase 6 subunit A</fullName>
        <ecNumber evidence="11">5.6.2.2</ecNumber>
    </recommendedName>
    <alternativeName>
        <fullName evidence="11">Type II DNA topoisomerase VI subunit A</fullName>
    </alternativeName>
</protein>
<comment type="caution">
    <text evidence="16">The sequence shown here is derived from an EMBL/GenBank/DDBJ whole genome shotgun (WGS) entry which is preliminary data.</text>
</comment>
<dbReference type="GO" id="GO:0006265">
    <property type="term" value="P:DNA topological change"/>
    <property type="evidence" value="ECO:0007669"/>
    <property type="project" value="UniProtKB-UniRule"/>
</dbReference>
<keyword evidence="5 11" id="KW-0547">Nucleotide-binding</keyword>
<evidence type="ECO:0000256" key="8">
    <source>
        <dbReference type="ARBA" id="ARBA00023029"/>
    </source>
</evidence>
<comment type="function">
    <text evidence="11">Relaxes both positive and negative superturns and exhibits a strong decatenase activity.</text>
</comment>
<dbReference type="SUPFAM" id="SSF56726">
    <property type="entry name" value="DNA topoisomerase IV, alpha subunit"/>
    <property type="match status" value="1"/>
</dbReference>
<comment type="cofactor">
    <cofactor evidence="2 11">
        <name>Mg(2+)</name>
        <dbReference type="ChEBI" id="CHEBI:18420"/>
    </cofactor>
</comment>
<comment type="catalytic activity">
    <reaction evidence="1 11 12">
        <text>ATP-dependent breakage, passage and rejoining of double-stranded DNA.</text>
        <dbReference type="EC" id="5.6.2.2"/>
    </reaction>
</comment>
<dbReference type="InterPro" id="IPR049333">
    <property type="entry name" value="Topo_VI_alpha"/>
</dbReference>
<feature type="binding site" evidence="11">
    <location>
        <position position="233"/>
    </location>
    <ligand>
        <name>Mg(2+)</name>
        <dbReference type="ChEBI" id="CHEBI:18420"/>
    </ligand>
</feature>
<evidence type="ECO:0000256" key="5">
    <source>
        <dbReference type="ARBA" id="ARBA00022741"/>
    </source>
</evidence>
<evidence type="ECO:0000256" key="3">
    <source>
        <dbReference type="ARBA" id="ARBA00006559"/>
    </source>
</evidence>
<dbReference type="HAMAP" id="MF_00132">
    <property type="entry name" value="Top6A"/>
    <property type="match status" value="1"/>
</dbReference>
<evidence type="ECO:0000313" key="17">
    <source>
        <dbReference type="Proteomes" id="UP000619545"/>
    </source>
</evidence>
<dbReference type="PRINTS" id="PR01552">
    <property type="entry name" value="TPISMRASE6A"/>
</dbReference>